<dbReference type="SMART" id="SM00249">
    <property type="entry name" value="PHD"/>
    <property type="match status" value="1"/>
</dbReference>
<feature type="compositionally biased region" description="Low complexity" evidence="4">
    <location>
        <begin position="234"/>
        <end position="246"/>
    </location>
</feature>
<accession>A0A1D1VLJ8</accession>
<dbReference type="EMBL" id="BDGG01000008">
    <property type="protein sequence ID" value="GAV02485.1"/>
    <property type="molecule type" value="Genomic_DNA"/>
</dbReference>
<sequence length="570" mass="61572">MAPKGKDKYLKSGNQRKEAAIPDGACKICFAIKNPDPLVVAYDDTRIQCDMCNGYFHLHCEKCREKDPERIENFYCQECTGKHPEKVTTYHPRKKRRRTGARELSVPCSDSKASETSRGTFSSIDSPMTLLSTSVQTSKGSPTSASESFHNSSKTAPTVPDLMLTPSATSERAPNVSKPRSTHPKADASALPPASLSLAPAELQKVKKPAESTKEPKILVQAGDVSVDSREPKSASSDCSESSRSSKPCLCTASQSHVSLISRPTVAGITSGSPSPTPTGTKSFAFDQLNAASSGMPSMVSDGPVEGLQVAEAVTEGDPEVPVESLGAHQECVTQSVPDNERMDGEGRTWLTEKEDISEAREEPMNVEQAADDLVDKEVETQEKMRDMSVSRISLGLGETVISAEIIPRTIVARKAPQAFLDEIGELSPDEDEEDEEEKSVASNHNEIGVADVVTAHFEPSSDEREGSSSTASSTSSSSCTSSVSTVVDVAAPSMEVNVYAVPLHEITNKEVLARALRHDPFVQRQVDEIIVKNGSKLSREDIMVWFDHSGELDNVLKFRSMVASQLPKK</sequence>
<dbReference type="Gene3D" id="2.60.120.650">
    <property type="entry name" value="Cupin"/>
    <property type="match status" value="1"/>
</dbReference>
<feature type="compositionally biased region" description="Acidic residues" evidence="4">
    <location>
        <begin position="427"/>
        <end position="438"/>
    </location>
</feature>
<proteinExistence type="predicted"/>
<evidence type="ECO:0000256" key="4">
    <source>
        <dbReference type="SAM" id="MobiDB-lite"/>
    </source>
</evidence>
<dbReference type="InterPro" id="IPR019786">
    <property type="entry name" value="Zinc_finger_PHD-type_CS"/>
</dbReference>
<dbReference type="AlphaFoldDB" id="A0A1D1VLJ8"/>
<dbReference type="PROSITE" id="PS01359">
    <property type="entry name" value="ZF_PHD_1"/>
    <property type="match status" value="1"/>
</dbReference>
<feature type="region of interest" description="Disordered" evidence="4">
    <location>
        <begin position="459"/>
        <end position="483"/>
    </location>
</feature>
<keyword evidence="7" id="KW-1185">Reference proteome</keyword>
<evidence type="ECO:0000256" key="3">
    <source>
        <dbReference type="ARBA" id="ARBA00022833"/>
    </source>
</evidence>
<evidence type="ECO:0000259" key="5">
    <source>
        <dbReference type="SMART" id="SM00249"/>
    </source>
</evidence>
<evidence type="ECO:0000256" key="2">
    <source>
        <dbReference type="ARBA" id="ARBA00022771"/>
    </source>
</evidence>
<name>A0A1D1VLJ8_RAMVA</name>
<keyword evidence="1" id="KW-0479">Metal-binding</keyword>
<feature type="domain" description="Zinc finger PHD-type" evidence="5">
    <location>
        <begin position="25"/>
        <end position="80"/>
    </location>
</feature>
<protein>
    <recommendedName>
        <fullName evidence="5">Zinc finger PHD-type domain-containing protein</fullName>
    </recommendedName>
</protein>
<feature type="region of interest" description="Disordered" evidence="4">
    <location>
        <begin position="89"/>
        <end position="248"/>
    </location>
</feature>
<feature type="compositionally biased region" description="Low complexity" evidence="4">
    <location>
        <begin position="468"/>
        <end position="483"/>
    </location>
</feature>
<organism evidence="6 7">
    <name type="scientific">Ramazzottius varieornatus</name>
    <name type="common">Water bear</name>
    <name type="synonym">Tardigrade</name>
    <dbReference type="NCBI Taxonomy" id="947166"/>
    <lineage>
        <taxon>Eukaryota</taxon>
        <taxon>Metazoa</taxon>
        <taxon>Ecdysozoa</taxon>
        <taxon>Tardigrada</taxon>
        <taxon>Eutardigrada</taxon>
        <taxon>Parachela</taxon>
        <taxon>Hypsibioidea</taxon>
        <taxon>Ramazzottiidae</taxon>
        <taxon>Ramazzottius</taxon>
    </lineage>
</organism>
<dbReference type="Proteomes" id="UP000186922">
    <property type="component" value="Unassembled WGS sequence"/>
</dbReference>
<feature type="compositionally biased region" description="Low complexity" evidence="4">
    <location>
        <begin position="188"/>
        <end position="201"/>
    </location>
</feature>
<keyword evidence="2" id="KW-0863">Zinc-finger</keyword>
<comment type="caution">
    <text evidence="6">The sequence shown here is derived from an EMBL/GenBank/DDBJ whole genome shotgun (WGS) entry which is preliminary data.</text>
</comment>
<evidence type="ECO:0000313" key="6">
    <source>
        <dbReference type="EMBL" id="GAV02485.1"/>
    </source>
</evidence>
<feature type="compositionally biased region" description="Basic and acidic residues" evidence="4">
    <location>
        <begin position="204"/>
        <end position="217"/>
    </location>
</feature>
<feature type="region of interest" description="Disordered" evidence="4">
    <location>
        <begin position="427"/>
        <end position="446"/>
    </location>
</feature>
<dbReference type="GO" id="GO:0008270">
    <property type="term" value="F:zinc ion binding"/>
    <property type="evidence" value="ECO:0007669"/>
    <property type="project" value="UniProtKB-KW"/>
</dbReference>
<dbReference type="InterPro" id="IPR001965">
    <property type="entry name" value="Znf_PHD"/>
</dbReference>
<feature type="compositionally biased region" description="Polar residues" evidence="4">
    <location>
        <begin position="114"/>
        <end position="156"/>
    </location>
</feature>
<keyword evidence="3" id="KW-0862">Zinc</keyword>
<dbReference type="SUPFAM" id="SSF57903">
    <property type="entry name" value="FYVE/PHD zinc finger"/>
    <property type="match status" value="1"/>
</dbReference>
<gene>
    <name evidence="6" type="primary">RvY_13046-1</name>
    <name evidence="6" type="synonym">RvY_13046.1</name>
    <name evidence="6" type="ORF">RvY_13046</name>
</gene>
<dbReference type="InterPro" id="IPR011011">
    <property type="entry name" value="Znf_FYVE_PHD"/>
</dbReference>
<reference evidence="6 7" key="1">
    <citation type="journal article" date="2016" name="Nat. Commun.">
        <title>Extremotolerant tardigrade genome and improved radiotolerance of human cultured cells by tardigrade-unique protein.</title>
        <authorList>
            <person name="Hashimoto T."/>
            <person name="Horikawa D.D."/>
            <person name="Saito Y."/>
            <person name="Kuwahara H."/>
            <person name="Kozuka-Hata H."/>
            <person name="Shin-I T."/>
            <person name="Minakuchi Y."/>
            <person name="Ohishi K."/>
            <person name="Motoyama A."/>
            <person name="Aizu T."/>
            <person name="Enomoto A."/>
            <person name="Kondo K."/>
            <person name="Tanaka S."/>
            <person name="Hara Y."/>
            <person name="Koshikawa S."/>
            <person name="Sagara H."/>
            <person name="Miura T."/>
            <person name="Yokobori S."/>
            <person name="Miyagawa K."/>
            <person name="Suzuki Y."/>
            <person name="Kubo T."/>
            <person name="Oyama M."/>
            <person name="Kohara Y."/>
            <person name="Fujiyama A."/>
            <person name="Arakawa K."/>
            <person name="Katayama T."/>
            <person name="Toyoda A."/>
            <person name="Kunieda T."/>
        </authorList>
    </citation>
    <scope>NUCLEOTIDE SEQUENCE [LARGE SCALE GENOMIC DNA]</scope>
    <source>
        <strain evidence="6 7">YOKOZUNA-1</strain>
    </source>
</reference>
<evidence type="ECO:0000256" key="1">
    <source>
        <dbReference type="ARBA" id="ARBA00022723"/>
    </source>
</evidence>
<evidence type="ECO:0000313" key="7">
    <source>
        <dbReference type="Proteomes" id="UP000186922"/>
    </source>
</evidence>